<organism evidence="3 4">
    <name type="scientific">Trichuris suis</name>
    <name type="common">pig whipworm</name>
    <dbReference type="NCBI Taxonomy" id="68888"/>
    <lineage>
        <taxon>Eukaryota</taxon>
        <taxon>Metazoa</taxon>
        <taxon>Ecdysozoa</taxon>
        <taxon>Nematoda</taxon>
        <taxon>Enoplea</taxon>
        <taxon>Dorylaimia</taxon>
        <taxon>Trichinellida</taxon>
        <taxon>Trichuridae</taxon>
        <taxon>Trichuris</taxon>
    </lineage>
</organism>
<dbReference type="AlphaFoldDB" id="A0A085M9K5"/>
<keyword evidence="2" id="KW-1133">Transmembrane helix</keyword>
<feature type="region of interest" description="Disordered" evidence="1">
    <location>
        <begin position="218"/>
        <end position="237"/>
    </location>
</feature>
<feature type="transmembrane region" description="Helical" evidence="2">
    <location>
        <begin position="75"/>
        <end position="98"/>
    </location>
</feature>
<accession>A0A085M9K5</accession>
<evidence type="ECO:0000313" key="3">
    <source>
        <dbReference type="EMBL" id="KFD53901.1"/>
    </source>
</evidence>
<feature type="transmembrane region" description="Helical" evidence="2">
    <location>
        <begin position="44"/>
        <end position="63"/>
    </location>
</feature>
<keyword evidence="2" id="KW-0812">Transmembrane</keyword>
<sequence length="237" mass="26705">MSEDSAGICTLEHRRFSDNRRQRADEPSAVVGSMVLLSCKEYKYINCGLLSGLILFGFGIFGHKKHDGTEQELKLIRYYSSCMIPILLIALVSGSIGIHCERSAKNAATMKDWNLPICTAITELVLPMCLQNETSRNITDTVRASFLKQRDTGITMHTFLISCTLIMLACNLCIYMVIPDIIKQEVYENNAGTAADQHYQFDNNELLENEILARKPALERHQRESSPQSKARLPEMV</sequence>
<name>A0A085M9K5_9BILA</name>
<feature type="transmembrane region" description="Helical" evidence="2">
    <location>
        <begin position="158"/>
        <end position="178"/>
    </location>
</feature>
<keyword evidence="2" id="KW-0472">Membrane</keyword>
<keyword evidence="4" id="KW-1185">Reference proteome</keyword>
<evidence type="ECO:0000313" key="4">
    <source>
        <dbReference type="Proteomes" id="UP000030764"/>
    </source>
</evidence>
<protein>
    <submittedName>
        <fullName evidence="3">Uncharacterized protein</fullName>
    </submittedName>
</protein>
<proteinExistence type="predicted"/>
<dbReference type="Proteomes" id="UP000030764">
    <property type="component" value="Unassembled WGS sequence"/>
</dbReference>
<gene>
    <name evidence="3" type="ORF">M513_05168</name>
</gene>
<evidence type="ECO:0000256" key="1">
    <source>
        <dbReference type="SAM" id="MobiDB-lite"/>
    </source>
</evidence>
<reference evidence="3 4" key="1">
    <citation type="journal article" date="2014" name="Nat. Genet.">
        <title>Genome and transcriptome of the porcine whipworm Trichuris suis.</title>
        <authorList>
            <person name="Jex A.R."/>
            <person name="Nejsum P."/>
            <person name="Schwarz E.M."/>
            <person name="Hu L."/>
            <person name="Young N.D."/>
            <person name="Hall R.S."/>
            <person name="Korhonen P.K."/>
            <person name="Liao S."/>
            <person name="Thamsborg S."/>
            <person name="Xia J."/>
            <person name="Xu P."/>
            <person name="Wang S."/>
            <person name="Scheerlinck J.P."/>
            <person name="Hofmann A."/>
            <person name="Sternberg P.W."/>
            <person name="Wang J."/>
            <person name="Gasser R.B."/>
        </authorList>
    </citation>
    <scope>NUCLEOTIDE SEQUENCE [LARGE SCALE GENOMIC DNA]</scope>
    <source>
        <strain evidence="3">DCEP-RM93M</strain>
    </source>
</reference>
<evidence type="ECO:0000256" key="2">
    <source>
        <dbReference type="SAM" id="Phobius"/>
    </source>
</evidence>
<dbReference type="EMBL" id="KL363212">
    <property type="protein sequence ID" value="KFD53901.1"/>
    <property type="molecule type" value="Genomic_DNA"/>
</dbReference>